<keyword evidence="1" id="KW-0810">Translation regulation</keyword>
<evidence type="ECO:0000313" key="4">
    <source>
        <dbReference type="Proteomes" id="UP000002009"/>
    </source>
</evidence>
<dbReference type="eggNOG" id="ENOG502QQ0F">
    <property type="taxonomic scope" value="Eukaryota"/>
</dbReference>
<dbReference type="Pfam" id="PF16321">
    <property type="entry name" value="Ribosom_S30AE_C"/>
    <property type="match status" value="1"/>
</dbReference>
<dbReference type="Pfam" id="PF02482">
    <property type="entry name" value="Ribosomal_S30AE"/>
    <property type="match status" value="1"/>
</dbReference>
<dbReference type="PANTHER" id="PTHR33231:SF1">
    <property type="entry name" value="30S RIBOSOMAL PROTEIN"/>
    <property type="match status" value="1"/>
</dbReference>
<dbReference type="InterPro" id="IPR003489">
    <property type="entry name" value="RHF/RaiA"/>
</dbReference>
<dbReference type="Gene3D" id="3.30.160.100">
    <property type="entry name" value="Ribosome hibernation promotion factor-like"/>
    <property type="match status" value="1"/>
</dbReference>
<dbReference type="Proteomes" id="UP000002009">
    <property type="component" value="Chromosome 13"/>
</dbReference>
<dbReference type="SUPFAM" id="SSF69754">
    <property type="entry name" value="Ribosome binding protein Y (YfiA homologue)"/>
    <property type="match status" value="1"/>
</dbReference>
<sequence>MPTVALTSVSAALAAPRACASRTASSSKLAFYQRCKTETHAIRLASRQVYRVEISRRGDARCRAAGSNRVVVSVEASASTKVIVQGRHLEITDSIREYAEEKINKAVAHFDQHDVREVDVRCSSRGGADKKTPGGALQKTEVTVYTRNGIIRSEEEADDLYASIDAVSDKLERKLRKVKEKKISKRPKHNKNAPKAQTDAIVEEMQAADEALADESMDYDEVVREKFHPVRKCTVYEAAEEMENLGHTFFAFRNVAQGNEVNVVYKRDAGGYGVIVPVDIDVDA</sequence>
<dbReference type="InterPro" id="IPR038416">
    <property type="entry name" value="Ribosom_S30AE_C_sf"/>
</dbReference>
<dbReference type="GeneID" id="8248523"/>
<reference evidence="3 4" key="1">
    <citation type="journal article" date="2009" name="Science">
        <title>Green evolution and dynamic adaptations revealed by genomes of the marine picoeukaryotes Micromonas.</title>
        <authorList>
            <person name="Worden A.Z."/>
            <person name="Lee J.H."/>
            <person name="Mock T."/>
            <person name="Rouze P."/>
            <person name="Simmons M.P."/>
            <person name="Aerts A.L."/>
            <person name="Allen A.E."/>
            <person name="Cuvelier M.L."/>
            <person name="Derelle E."/>
            <person name="Everett M.V."/>
            <person name="Foulon E."/>
            <person name="Grimwood J."/>
            <person name="Gundlach H."/>
            <person name="Henrissat B."/>
            <person name="Napoli C."/>
            <person name="McDonald S.M."/>
            <person name="Parker M.S."/>
            <person name="Rombauts S."/>
            <person name="Salamov A."/>
            <person name="Von Dassow P."/>
            <person name="Badger J.H."/>
            <person name="Coutinho P.M."/>
            <person name="Demir E."/>
            <person name="Dubchak I."/>
            <person name="Gentemann C."/>
            <person name="Eikrem W."/>
            <person name="Gready J.E."/>
            <person name="John U."/>
            <person name="Lanier W."/>
            <person name="Lindquist E.A."/>
            <person name="Lucas S."/>
            <person name="Mayer K.F."/>
            <person name="Moreau H."/>
            <person name="Not F."/>
            <person name="Otillar R."/>
            <person name="Panaud O."/>
            <person name="Pangilinan J."/>
            <person name="Paulsen I."/>
            <person name="Piegu B."/>
            <person name="Poliakov A."/>
            <person name="Robbens S."/>
            <person name="Schmutz J."/>
            <person name="Toulza E."/>
            <person name="Wyss T."/>
            <person name="Zelensky A."/>
            <person name="Zhou K."/>
            <person name="Armbrust E.V."/>
            <person name="Bhattacharya D."/>
            <person name="Goodenough U.W."/>
            <person name="Van de Peer Y."/>
            <person name="Grigoriev I.V."/>
        </authorList>
    </citation>
    <scope>NUCLEOTIDE SEQUENCE [LARGE SCALE GENOMIC DNA]</scope>
    <source>
        <strain evidence="4">RCC299 / NOUM17</strain>
    </source>
</reference>
<evidence type="ECO:0000256" key="1">
    <source>
        <dbReference type="ARBA" id="ARBA00022845"/>
    </source>
</evidence>
<dbReference type="InterPro" id="IPR036567">
    <property type="entry name" value="RHF-like"/>
</dbReference>
<organism evidence="3 4">
    <name type="scientific">Micromonas commoda (strain RCC299 / NOUM17 / CCMP2709)</name>
    <name type="common">Picoplanktonic green alga</name>
    <dbReference type="NCBI Taxonomy" id="296587"/>
    <lineage>
        <taxon>Eukaryota</taxon>
        <taxon>Viridiplantae</taxon>
        <taxon>Chlorophyta</taxon>
        <taxon>Mamiellophyceae</taxon>
        <taxon>Mamiellales</taxon>
        <taxon>Mamiellaceae</taxon>
        <taxon>Micromonas</taxon>
    </lineage>
</organism>
<dbReference type="FunCoup" id="C1EFG3">
    <property type="interactions" value="354"/>
</dbReference>
<dbReference type="InParanoid" id="C1EFG3"/>
<evidence type="ECO:0000313" key="3">
    <source>
        <dbReference type="EMBL" id="ACO67081.1"/>
    </source>
</evidence>
<proteinExistence type="inferred from homology"/>
<dbReference type="GO" id="GO:0022627">
    <property type="term" value="C:cytosolic small ribosomal subunit"/>
    <property type="evidence" value="ECO:0007669"/>
    <property type="project" value="TreeGrafter"/>
</dbReference>
<dbReference type="STRING" id="296587.C1EFG3"/>
<dbReference type="OrthoDB" id="10253151at2759"/>
<dbReference type="HAMAP" id="MF_00839">
    <property type="entry name" value="HPF"/>
    <property type="match status" value="1"/>
</dbReference>
<dbReference type="RefSeq" id="XP_002505823.1">
    <property type="nucleotide sequence ID" value="XM_002505777.1"/>
</dbReference>
<dbReference type="Gene3D" id="3.30.505.50">
    <property type="entry name" value="Sigma 54 modulation/S30EA ribosomal protein, C-terminal domain"/>
    <property type="match status" value="1"/>
</dbReference>
<dbReference type="GO" id="GO:0045900">
    <property type="term" value="P:negative regulation of translational elongation"/>
    <property type="evidence" value="ECO:0007669"/>
    <property type="project" value="TreeGrafter"/>
</dbReference>
<dbReference type="KEGG" id="mis:MICPUN_109404"/>
<accession>C1EFG3</accession>
<dbReference type="PANTHER" id="PTHR33231">
    <property type="entry name" value="30S RIBOSOMAL PROTEIN"/>
    <property type="match status" value="1"/>
</dbReference>
<dbReference type="EMBL" id="CP001331">
    <property type="protein sequence ID" value="ACO67081.1"/>
    <property type="molecule type" value="Genomic_DNA"/>
</dbReference>
<gene>
    <name evidence="3" type="ORF">MICPUN_109404</name>
</gene>
<keyword evidence="4" id="KW-1185">Reference proteome</keyword>
<feature type="domain" description="Sigma 54 modulation/S30EA ribosomal protein C-terminal" evidence="2">
    <location>
        <begin position="220"/>
        <end position="274"/>
    </location>
</feature>
<dbReference type="InterPro" id="IPR034694">
    <property type="entry name" value="HPF_long/plastid"/>
</dbReference>
<dbReference type="OMA" id="TVRMSWD"/>
<dbReference type="AlphaFoldDB" id="C1EFG3"/>
<dbReference type="CDD" id="cd00552">
    <property type="entry name" value="RaiA"/>
    <property type="match status" value="1"/>
</dbReference>
<dbReference type="NCBIfam" id="TIGR00741">
    <property type="entry name" value="yfiA"/>
    <property type="match status" value="1"/>
</dbReference>
<protein>
    <recommendedName>
        <fullName evidence="2">Sigma 54 modulation/S30EA ribosomal protein C-terminal domain-containing protein</fullName>
    </recommendedName>
</protein>
<dbReference type="GO" id="GO:0043024">
    <property type="term" value="F:ribosomal small subunit binding"/>
    <property type="evidence" value="ECO:0007669"/>
    <property type="project" value="TreeGrafter"/>
</dbReference>
<name>C1EFG3_MICCC</name>
<dbReference type="InterPro" id="IPR050574">
    <property type="entry name" value="HPF/YfiA_ribosome-assoc"/>
</dbReference>
<evidence type="ECO:0000259" key="2">
    <source>
        <dbReference type="Pfam" id="PF16321"/>
    </source>
</evidence>
<dbReference type="InterPro" id="IPR032528">
    <property type="entry name" value="Ribosom_S30AE_C"/>
</dbReference>